<keyword evidence="4 12" id="KW-0349">Heme</keyword>
<feature type="transmembrane region" description="Helical" evidence="14">
    <location>
        <begin position="6"/>
        <end position="27"/>
    </location>
</feature>
<evidence type="ECO:0000256" key="9">
    <source>
        <dbReference type="ARBA" id="ARBA00023004"/>
    </source>
</evidence>
<keyword evidence="8 13" id="KW-0560">Oxidoreductase</keyword>
<evidence type="ECO:0000313" key="15">
    <source>
        <dbReference type="EMBL" id="KAF1982274.1"/>
    </source>
</evidence>
<dbReference type="GO" id="GO:0005506">
    <property type="term" value="F:iron ion binding"/>
    <property type="evidence" value="ECO:0007669"/>
    <property type="project" value="InterPro"/>
</dbReference>
<comment type="subcellular location">
    <subcellularLocation>
        <location evidence="2">Membrane</location>
        <topology evidence="2">Single-pass membrane protein</topology>
    </subcellularLocation>
</comment>
<evidence type="ECO:0000256" key="11">
    <source>
        <dbReference type="ARBA" id="ARBA00023136"/>
    </source>
</evidence>
<dbReference type="InterPro" id="IPR050121">
    <property type="entry name" value="Cytochrome_P450_monoxygenase"/>
</dbReference>
<proteinExistence type="inferred from homology"/>
<dbReference type="InterPro" id="IPR036396">
    <property type="entry name" value="Cyt_P450_sf"/>
</dbReference>
<dbReference type="PANTHER" id="PTHR24305">
    <property type="entry name" value="CYTOCHROME P450"/>
    <property type="match status" value="1"/>
</dbReference>
<name>A0A6G1GN75_9PEZI</name>
<keyword evidence="9 12" id="KW-0408">Iron</keyword>
<evidence type="ECO:0000256" key="14">
    <source>
        <dbReference type="SAM" id="Phobius"/>
    </source>
</evidence>
<gene>
    <name evidence="15" type="ORF">K402DRAFT_397714</name>
</gene>
<comment type="cofactor">
    <cofactor evidence="1 12">
        <name>heme</name>
        <dbReference type="ChEBI" id="CHEBI:30413"/>
    </cofactor>
</comment>
<keyword evidence="11 14" id="KW-0472">Membrane</keyword>
<evidence type="ECO:0000256" key="2">
    <source>
        <dbReference type="ARBA" id="ARBA00004167"/>
    </source>
</evidence>
<dbReference type="Pfam" id="PF00067">
    <property type="entry name" value="p450"/>
    <property type="match status" value="1"/>
</dbReference>
<keyword evidence="16" id="KW-1185">Reference proteome</keyword>
<evidence type="ECO:0000256" key="3">
    <source>
        <dbReference type="ARBA" id="ARBA00010617"/>
    </source>
</evidence>
<dbReference type="InterPro" id="IPR002401">
    <property type="entry name" value="Cyt_P450_E_grp-I"/>
</dbReference>
<evidence type="ECO:0000256" key="6">
    <source>
        <dbReference type="ARBA" id="ARBA00022723"/>
    </source>
</evidence>
<comment type="similarity">
    <text evidence="3 13">Belongs to the cytochrome P450 family.</text>
</comment>
<dbReference type="AlphaFoldDB" id="A0A6G1GN75"/>
<dbReference type="GO" id="GO:0016020">
    <property type="term" value="C:membrane"/>
    <property type="evidence" value="ECO:0007669"/>
    <property type="project" value="UniProtKB-SubCell"/>
</dbReference>
<dbReference type="InterPro" id="IPR001128">
    <property type="entry name" value="Cyt_P450"/>
</dbReference>
<evidence type="ECO:0000256" key="7">
    <source>
        <dbReference type="ARBA" id="ARBA00022989"/>
    </source>
</evidence>
<evidence type="ECO:0000256" key="5">
    <source>
        <dbReference type="ARBA" id="ARBA00022692"/>
    </source>
</evidence>
<dbReference type="GO" id="GO:0004497">
    <property type="term" value="F:monooxygenase activity"/>
    <property type="evidence" value="ECO:0007669"/>
    <property type="project" value="UniProtKB-KW"/>
</dbReference>
<dbReference type="PRINTS" id="PR00463">
    <property type="entry name" value="EP450I"/>
</dbReference>
<evidence type="ECO:0000256" key="1">
    <source>
        <dbReference type="ARBA" id="ARBA00001971"/>
    </source>
</evidence>
<dbReference type="GO" id="GO:0020037">
    <property type="term" value="F:heme binding"/>
    <property type="evidence" value="ECO:0007669"/>
    <property type="project" value="InterPro"/>
</dbReference>
<dbReference type="FunFam" id="1.10.630.10:FF:000069">
    <property type="entry name" value="Cytochrome P450, putative (Eurofung)"/>
    <property type="match status" value="1"/>
</dbReference>
<dbReference type="PRINTS" id="PR00385">
    <property type="entry name" value="P450"/>
</dbReference>
<dbReference type="CDD" id="cd11062">
    <property type="entry name" value="CYP58-like"/>
    <property type="match status" value="1"/>
</dbReference>
<organism evidence="15 16">
    <name type="scientific">Aulographum hederae CBS 113979</name>
    <dbReference type="NCBI Taxonomy" id="1176131"/>
    <lineage>
        <taxon>Eukaryota</taxon>
        <taxon>Fungi</taxon>
        <taxon>Dikarya</taxon>
        <taxon>Ascomycota</taxon>
        <taxon>Pezizomycotina</taxon>
        <taxon>Dothideomycetes</taxon>
        <taxon>Pleosporomycetidae</taxon>
        <taxon>Aulographales</taxon>
        <taxon>Aulographaceae</taxon>
    </lineage>
</organism>
<keyword evidence="10 13" id="KW-0503">Monooxygenase</keyword>
<dbReference type="EMBL" id="ML977186">
    <property type="protein sequence ID" value="KAF1982274.1"/>
    <property type="molecule type" value="Genomic_DNA"/>
</dbReference>
<keyword evidence="6 12" id="KW-0479">Metal-binding</keyword>
<sequence>MERPSLLIACAAAILASVLYVFALYVYRLLFHPLAKYPGPKLAAMTNWYEFYYDVILQGSFTSHIQHLHKQYGPIIRITPSEVHIDDPEFYGTIYERVGRRDKSTYFAGRFGYAPECFSTVEHDLHRMRRKALSPMFSVKRITEFETMIREKTDRLCSKLTEYQRDGRVLPMDRAWMALTTDIITEYAFAKSYDQLESPNFEDTLHEALIAIFTTGHFALHFPMTYPILDSLPDWFVLMAQPSLQPVMGLRKDLGKRVGEIRAGINEGYKTASHPTIFHEVLNSDLPEHEKSDHRLGNEAQLVIAAGLITTSWALSVASYYITANAPILKRLRKELAGAGMHATKTFEWHKLETLPYLNACVHEAIRLSHGTSIRSPRVSPDAEFRYRDWVIPKKTPVSMTNVDILMNENLFPEPREFKPERWVGNPALEKYFVPFSKGSRQCLGLNLAQAEMYIALAMVFSRFDFELSETDVSDIEMAHAYLVPYPKWETKGVRMRVKSVEI</sequence>
<dbReference type="Proteomes" id="UP000800041">
    <property type="component" value="Unassembled WGS sequence"/>
</dbReference>
<evidence type="ECO:0000313" key="16">
    <source>
        <dbReference type="Proteomes" id="UP000800041"/>
    </source>
</evidence>
<reference evidence="15" key="1">
    <citation type="journal article" date="2020" name="Stud. Mycol.">
        <title>101 Dothideomycetes genomes: a test case for predicting lifestyles and emergence of pathogens.</title>
        <authorList>
            <person name="Haridas S."/>
            <person name="Albert R."/>
            <person name="Binder M."/>
            <person name="Bloem J."/>
            <person name="Labutti K."/>
            <person name="Salamov A."/>
            <person name="Andreopoulos B."/>
            <person name="Baker S."/>
            <person name="Barry K."/>
            <person name="Bills G."/>
            <person name="Bluhm B."/>
            <person name="Cannon C."/>
            <person name="Castanera R."/>
            <person name="Culley D."/>
            <person name="Daum C."/>
            <person name="Ezra D."/>
            <person name="Gonzalez J."/>
            <person name="Henrissat B."/>
            <person name="Kuo A."/>
            <person name="Liang C."/>
            <person name="Lipzen A."/>
            <person name="Lutzoni F."/>
            <person name="Magnuson J."/>
            <person name="Mondo S."/>
            <person name="Nolan M."/>
            <person name="Ohm R."/>
            <person name="Pangilinan J."/>
            <person name="Park H.-J."/>
            <person name="Ramirez L."/>
            <person name="Alfaro M."/>
            <person name="Sun H."/>
            <person name="Tritt A."/>
            <person name="Yoshinaga Y."/>
            <person name="Zwiers L.-H."/>
            <person name="Turgeon B."/>
            <person name="Goodwin S."/>
            <person name="Spatafora J."/>
            <person name="Crous P."/>
            <person name="Grigoriev I."/>
        </authorList>
    </citation>
    <scope>NUCLEOTIDE SEQUENCE</scope>
    <source>
        <strain evidence="15">CBS 113979</strain>
    </source>
</reference>
<dbReference type="InterPro" id="IPR017972">
    <property type="entry name" value="Cyt_P450_CS"/>
</dbReference>
<evidence type="ECO:0000256" key="8">
    <source>
        <dbReference type="ARBA" id="ARBA00023002"/>
    </source>
</evidence>
<dbReference type="OrthoDB" id="3945418at2759"/>
<dbReference type="PANTHER" id="PTHR24305:SF157">
    <property type="entry name" value="N-ACETYLTRYPTOPHAN 6-HYDROXYLASE IVOC-RELATED"/>
    <property type="match status" value="1"/>
</dbReference>
<dbReference type="PROSITE" id="PS00086">
    <property type="entry name" value="CYTOCHROME_P450"/>
    <property type="match status" value="1"/>
</dbReference>
<dbReference type="GO" id="GO:0016705">
    <property type="term" value="F:oxidoreductase activity, acting on paired donors, with incorporation or reduction of molecular oxygen"/>
    <property type="evidence" value="ECO:0007669"/>
    <property type="project" value="InterPro"/>
</dbReference>
<evidence type="ECO:0000256" key="4">
    <source>
        <dbReference type="ARBA" id="ARBA00022617"/>
    </source>
</evidence>
<evidence type="ECO:0000256" key="12">
    <source>
        <dbReference type="PIRSR" id="PIRSR602401-1"/>
    </source>
</evidence>
<dbReference type="SUPFAM" id="SSF48264">
    <property type="entry name" value="Cytochrome P450"/>
    <property type="match status" value="1"/>
</dbReference>
<keyword evidence="7 14" id="KW-1133">Transmembrane helix</keyword>
<feature type="binding site" description="axial binding residue" evidence="12">
    <location>
        <position position="443"/>
    </location>
    <ligand>
        <name>heme</name>
        <dbReference type="ChEBI" id="CHEBI:30413"/>
    </ligand>
    <ligandPart>
        <name>Fe</name>
        <dbReference type="ChEBI" id="CHEBI:18248"/>
    </ligandPart>
</feature>
<dbReference type="Gene3D" id="1.10.630.10">
    <property type="entry name" value="Cytochrome P450"/>
    <property type="match status" value="1"/>
</dbReference>
<protein>
    <submittedName>
        <fullName evidence="15">Cytochrome P450</fullName>
    </submittedName>
</protein>
<keyword evidence="5 14" id="KW-0812">Transmembrane</keyword>
<evidence type="ECO:0000256" key="13">
    <source>
        <dbReference type="RuleBase" id="RU000461"/>
    </source>
</evidence>
<evidence type="ECO:0000256" key="10">
    <source>
        <dbReference type="ARBA" id="ARBA00023033"/>
    </source>
</evidence>
<accession>A0A6G1GN75</accession>